<dbReference type="CDD" id="cd00082">
    <property type="entry name" value="HisKA"/>
    <property type="match status" value="1"/>
</dbReference>
<feature type="domain" description="Signal transduction histidine kinase dimerisation/phosphoacceptor" evidence="8">
    <location>
        <begin position="450"/>
        <end position="520"/>
    </location>
</feature>
<feature type="transmembrane region" description="Helical" evidence="7">
    <location>
        <begin position="230"/>
        <end position="252"/>
    </location>
</feature>
<feature type="transmembrane region" description="Helical" evidence="7">
    <location>
        <begin position="92"/>
        <end position="114"/>
    </location>
</feature>
<keyword evidence="6" id="KW-0175">Coiled coil</keyword>
<sequence>MIDVKQDWLAYLGVLTQTHVSALVLGFFSSLLTMAVGIELRLRSIKYLQFRSTLSRQAVVCSLYVLSMLFSSAFVALTLQTSVWTSYSITRAVLWFWVALALMMSSESLVRVALRRRFHFSKIYGVVGTLVMFAVHSLFVYGVSSTDVVRIRWPLVASSMAVSCLVLYALGRLSETGLTRSVRSTRDRVFYILGITAANQWVAMSVMSFAEVSVVTSPIPWHQFWISASAFESMMGVLALLMILFLLIYVYTIQQRVVGLLKFDNQKLSVLNQTAIDQVRQTTAELASEQHRRKQLERSVEAVQKDHQVSIEGLVAALFSLEEGMFEWDLEQELLDFSPSWRRLFGLDLPLGHLVPAGLWRVGILADDQIQLNKAMQGCLTDPNASNVTQIRYRTPYGALLKIEIRIVAVRNAYGLPTRLVGVMHDRTGEMDLELSIREELNEEHLLSSRKSQFVDYLAHEIRTPMTVIGSAKALIENCMNRPEPDANLVLTYVDQIGWALKSLRALVDETLMFMGSGYSHKNLRIEPVPVQRVLTDFVLAHSRLRGASLKDALNFSPRLNGYEFYTDEYALTQVVRQLLACVQDKELNIGEVWVDRPEAGGLQLSLSLLQWPDWAIPCHGVDASDQGTIIPFKDEHLPFSLLLTKRVIRFIGGRLMMVQQGDDLALCVDLPSLKEETCPA</sequence>
<dbReference type="SMART" id="SM00086">
    <property type="entry name" value="PAC"/>
    <property type="match status" value="1"/>
</dbReference>
<dbReference type="PANTHER" id="PTHR42878:SF13">
    <property type="entry name" value="HISTIDINE KINASE"/>
    <property type="match status" value="1"/>
</dbReference>
<dbReference type="InterPro" id="IPR000014">
    <property type="entry name" value="PAS"/>
</dbReference>
<comment type="catalytic activity">
    <reaction evidence="1">
        <text>ATP + protein L-histidine = ADP + protein N-phospho-L-histidine.</text>
        <dbReference type="EC" id="2.7.13.3"/>
    </reaction>
</comment>
<dbReference type="InterPro" id="IPR003661">
    <property type="entry name" value="HisK_dim/P_dom"/>
</dbReference>
<feature type="transmembrane region" description="Helical" evidence="7">
    <location>
        <begin position="190"/>
        <end position="210"/>
    </location>
</feature>
<name>A0ABT1WJS6_9BURK</name>
<evidence type="ECO:0000259" key="8">
    <source>
        <dbReference type="SMART" id="SM00388"/>
    </source>
</evidence>
<dbReference type="InterPro" id="IPR050351">
    <property type="entry name" value="BphY/WalK/GraS-like"/>
</dbReference>
<keyword evidence="7" id="KW-0812">Transmembrane</keyword>
<feature type="transmembrane region" description="Helical" evidence="7">
    <location>
        <begin position="153"/>
        <end position="170"/>
    </location>
</feature>
<keyword evidence="7" id="KW-1133">Transmembrane helix</keyword>
<keyword evidence="10" id="KW-1185">Reference proteome</keyword>
<protein>
    <recommendedName>
        <fullName evidence="2">histidine kinase</fullName>
        <ecNumber evidence="2">2.7.13.3</ecNumber>
    </recommendedName>
</protein>
<dbReference type="InterPro" id="IPR036097">
    <property type="entry name" value="HisK_dim/P_sf"/>
</dbReference>
<dbReference type="RefSeq" id="WP_256765580.1">
    <property type="nucleotide sequence ID" value="NZ_JANIGO010000007.1"/>
</dbReference>
<dbReference type="SMART" id="SM00388">
    <property type="entry name" value="HisKA"/>
    <property type="match status" value="1"/>
</dbReference>
<evidence type="ECO:0000313" key="10">
    <source>
        <dbReference type="Proteomes" id="UP001204142"/>
    </source>
</evidence>
<evidence type="ECO:0000256" key="7">
    <source>
        <dbReference type="SAM" id="Phobius"/>
    </source>
</evidence>
<dbReference type="InterPro" id="IPR035965">
    <property type="entry name" value="PAS-like_dom_sf"/>
</dbReference>
<dbReference type="Pfam" id="PF00512">
    <property type="entry name" value="HisKA"/>
    <property type="match status" value="1"/>
</dbReference>
<dbReference type="EMBL" id="JANIGO010000007">
    <property type="protein sequence ID" value="MCQ8897769.1"/>
    <property type="molecule type" value="Genomic_DNA"/>
</dbReference>
<dbReference type="EC" id="2.7.13.3" evidence="2"/>
<keyword evidence="4" id="KW-0418">Kinase</keyword>
<evidence type="ECO:0000256" key="4">
    <source>
        <dbReference type="ARBA" id="ARBA00022777"/>
    </source>
</evidence>
<evidence type="ECO:0000256" key="5">
    <source>
        <dbReference type="ARBA" id="ARBA00023136"/>
    </source>
</evidence>
<dbReference type="PANTHER" id="PTHR42878">
    <property type="entry name" value="TWO-COMPONENT HISTIDINE KINASE"/>
    <property type="match status" value="1"/>
</dbReference>
<gene>
    <name evidence="9" type="ORF">NQT62_15110</name>
</gene>
<keyword evidence="3" id="KW-0808">Transferase</keyword>
<dbReference type="Gene3D" id="3.30.450.20">
    <property type="entry name" value="PAS domain"/>
    <property type="match status" value="1"/>
</dbReference>
<dbReference type="InterPro" id="IPR001610">
    <property type="entry name" value="PAC"/>
</dbReference>
<evidence type="ECO:0000256" key="6">
    <source>
        <dbReference type="SAM" id="Coils"/>
    </source>
</evidence>
<proteinExistence type="predicted"/>
<dbReference type="SUPFAM" id="SSF55785">
    <property type="entry name" value="PYP-like sensor domain (PAS domain)"/>
    <property type="match status" value="1"/>
</dbReference>
<dbReference type="Proteomes" id="UP001204142">
    <property type="component" value="Unassembled WGS sequence"/>
</dbReference>
<dbReference type="CDD" id="cd00130">
    <property type="entry name" value="PAS"/>
    <property type="match status" value="1"/>
</dbReference>
<feature type="coiled-coil region" evidence="6">
    <location>
        <begin position="279"/>
        <end position="306"/>
    </location>
</feature>
<evidence type="ECO:0000256" key="2">
    <source>
        <dbReference type="ARBA" id="ARBA00012438"/>
    </source>
</evidence>
<comment type="caution">
    <text evidence="9">The sequence shown here is derived from an EMBL/GenBank/DDBJ whole genome shotgun (WGS) entry which is preliminary data.</text>
</comment>
<dbReference type="SUPFAM" id="SSF47384">
    <property type="entry name" value="Homodimeric domain of signal transducing histidine kinase"/>
    <property type="match status" value="1"/>
</dbReference>
<evidence type="ECO:0000256" key="1">
    <source>
        <dbReference type="ARBA" id="ARBA00000085"/>
    </source>
</evidence>
<evidence type="ECO:0000313" key="9">
    <source>
        <dbReference type="EMBL" id="MCQ8897769.1"/>
    </source>
</evidence>
<feature type="transmembrane region" description="Helical" evidence="7">
    <location>
        <begin position="123"/>
        <end position="141"/>
    </location>
</feature>
<reference evidence="9 10" key="1">
    <citation type="submission" date="2022-07" db="EMBL/GenBank/DDBJ databases">
        <authorList>
            <person name="Xamxidin M."/>
            <person name="Wu M."/>
        </authorList>
    </citation>
    <scope>NUCLEOTIDE SEQUENCE [LARGE SCALE GENOMIC DNA]</scope>
    <source>
        <strain evidence="9 10">NBRC 111650</strain>
    </source>
</reference>
<accession>A0ABT1WJS6</accession>
<feature type="transmembrane region" description="Helical" evidence="7">
    <location>
        <begin position="59"/>
        <end position="80"/>
    </location>
</feature>
<dbReference type="Gene3D" id="1.10.287.130">
    <property type="match status" value="1"/>
</dbReference>
<evidence type="ECO:0000256" key="3">
    <source>
        <dbReference type="ARBA" id="ARBA00022679"/>
    </source>
</evidence>
<organism evidence="9 10">
    <name type="scientific">Limnobacter humi</name>
    <dbReference type="NCBI Taxonomy" id="1778671"/>
    <lineage>
        <taxon>Bacteria</taxon>
        <taxon>Pseudomonadati</taxon>
        <taxon>Pseudomonadota</taxon>
        <taxon>Betaproteobacteria</taxon>
        <taxon>Burkholderiales</taxon>
        <taxon>Burkholderiaceae</taxon>
        <taxon>Limnobacter</taxon>
    </lineage>
</organism>
<keyword evidence="5 7" id="KW-0472">Membrane</keyword>
<feature type="transmembrane region" description="Helical" evidence="7">
    <location>
        <begin position="20"/>
        <end position="38"/>
    </location>
</feature>